<dbReference type="PRINTS" id="PR00081">
    <property type="entry name" value="GDHRDH"/>
</dbReference>
<dbReference type="FunFam" id="3.40.50.720:FF:000084">
    <property type="entry name" value="Short-chain dehydrogenase reductase"/>
    <property type="match status" value="1"/>
</dbReference>
<protein>
    <submittedName>
        <fullName evidence="3">SDR family oxidoreductase</fullName>
    </submittedName>
</protein>
<comment type="caution">
    <text evidence="3">The sequence shown here is derived from an EMBL/GenBank/DDBJ whole genome shotgun (WGS) entry which is preliminary data.</text>
</comment>
<dbReference type="Proteomes" id="UP000466523">
    <property type="component" value="Unassembled WGS sequence"/>
</dbReference>
<proteinExistence type="inferred from homology"/>
<evidence type="ECO:0000313" key="3">
    <source>
        <dbReference type="EMBL" id="NDJ87898.1"/>
    </source>
</evidence>
<sequence>MSVSEKVPSSPTVQRLAGKVALITGIGGGQGREAAVRFTAEGATVVGCDINGAAAKETLSAVRDTGRDADIASDDVDLGDPEQARGWVQGAEQRHGRIDIVYNNGSAARVGSIADLSVEDWHFTIRNELDLVFFVTKYAWPVLTRSGGGVVINIASIAGWTGNRSVPFVAHMAAKGGVIAMTRQLAAEGAPVGIRAVSISPGTIVTPGTAEVLAVPEVRDALLAQNLIPRLGVPADVVSLAVFLASEEAGYITGTDFVVDGGLTAV</sequence>
<dbReference type="Pfam" id="PF13561">
    <property type="entry name" value="adh_short_C2"/>
    <property type="match status" value="1"/>
</dbReference>
<dbReference type="InterPro" id="IPR036291">
    <property type="entry name" value="NAD(P)-bd_dom_sf"/>
</dbReference>
<dbReference type="PANTHER" id="PTHR43477">
    <property type="entry name" value="DIHYDROANTICAPSIN 7-DEHYDROGENASE"/>
    <property type="match status" value="1"/>
</dbReference>
<evidence type="ECO:0000313" key="4">
    <source>
        <dbReference type="Proteomes" id="UP000466523"/>
    </source>
</evidence>
<gene>
    <name evidence="3" type="ORF">GWR20_01800</name>
</gene>
<accession>A0A7K3L658</accession>
<name>A0A7K3L658_9MYCO</name>
<dbReference type="SUPFAM" id="SSF51735">
    <property type="entry name" value="NAD(P)-binding Rossmann-fold domains"/>
    <property type="match status" value="1"/>
</dbReference>
<evidence type="ECO:0000256" key="2">
    <source>
        <dbReference type="ARBA" id="ARBA00023002"/>
    </source>
</evidence>
<evidence type="ECO:0000256" key="1">
    <source>
        <dbReference type="ARBA" id="ARBA00006484"/>
    </source>
</evidence>
<comment type="similarity">
    <text evidence="1">Belongs to the short-chain dehydrogenases/reductases (SDR) family.</text>
</comment>
<dbReference type="EMBL" id="JAACYR010000004">
    <property type="protein sequence ID" value="NDJ87898.1"/>
    <property type="molecule type" value="Genomic_DNA"/>
</dbReference>
<dbReference type="InterPro" id="IPR051122">
    <property type="entry name" value="SDR_DHRS6-like"/>
</dbReference>
<reference evidence="3 4" key="1">
    <citation type="submission" date="2020-01" db="EMBL/GenBank/DDBJ databases">
        <authorList>
            <person name="Sanchez-Estrada R."/>
            <person name="Gonzalez-Y-Merchand J.A."/>
            <person name="Rivera-Gutierrez S."/>
        </authorList>
    </citation>
    <scope>NUCLEOTIDE SEQUENCE [LARGE SCALE GENOMIC DNA]</scope>
    <source>
        <strain evidence="3 4">CST 7247</strain>
    </source>
</reference>
<dbReference type="InterPro" id="IPR002347">
    <property type="entry name" value="SDR_fam"/>
</dbReference>
<dbReference type="AlphaFoldDB" id="A0A7K3L658"/>
<dbReference type="PANTHER" id="PTHR43477:SF1">
    <property type="entry name" value="DIHYDROANTICAPSIN 7-DEHYDROGENASE"/>
    <property type="match status" value="1"/>
</dbReference>
<dbReference type="Gene3D" id="3.40.50.720">
    <property type="entry name" value="NAD(P)-binding Rossmann-like Domain"/>
    <property type="match status" value="1"/>
</dbReference>
<dbReference type="GO" id="GO:0016491">
    <property type="term" value="F:oxidoreductase activity"/>
    <property type="evidence" value="ECO:0007669"/>
    <property type="project" value="UniProtKB-KW"/>
</dbReference>
<organism evidence="3 4">
    <name type="scientific">Mycolicibacter kumamotonensis</name>
    <dbReference type="NCBI Taxonomy" id="354243"/>
    <lineage>
        <taxon>Bacteria</taxon>
        <taxon>Bacillati</taxon>
        <taxon>Actinomycetota</taxon>
        <taxon>Actinomycetes</taxon>
        <taxon>Mycobacteriales</taxon>
        <taxon>Mycobacteriaceae</taxon>
        <taxon>Mycolicibacter</taxon>
    </lineage>
</organism>
<dbReference type="PRINTS" id="PR00080">
    <property type="entry name" value="SDRFAMILY"/>
</dbReference>
<keyword evidence="2" id="KW-0560">Oxidoreductase</keyword>